<evidence type="ECO:0000259" key="1">
    <source>
        <dbReference type="PROSITE" id="PS50004"/>
    </source>
</evidence>
<keyword evidence="2" id="KW-1185">Reference proteome</keyword>
<dbReference type="GO" id="GO:0005544">
    <property type="term" value="F:calcium-dependent phospholipid binding"/>
    <property type="evidence" value="ECO:0007669"/>
    <property type="project" value="TreeGrafter"/>
</dbReference>
<dbReference type="FunFam" id="2.60.40.150:FF:000237">
    <property type="entry name" value="Synaptotagmin 15"/>
    <property type="match status" value="1"/>
</dbReference>
<dbReference type="Proteomes" id="UP000887565">
    <property type="component" value="Unplaced"/>
</dbReference>
<dbReference type="GO" id="GO:0017156">
    <property type="term" value="P:calcium-ion regulated exocytosis"/>
    <property type="evidence" value="ECO:0007669"/>
    <property type="project" value="TreeGrafter"/>
</dbReference>
<dbReference type="WBParaSite" id="nRc.2.0.1.t01050-RA">
    <property type="protein sequence ID" value="nRc.2.0.1.t01050-RA"/>
    <property type="gene ID" value="nRc.2.0.1.g01050"/>
</dbReference>
<dbReference type="GO" id="GO:0070382">
    <property type="term" value="C:exocytic vesicle"/>
    <property type="evidence" value="ECO:0007669"/>
    <property type="project" value="TreeGrafter"/>
</dbReference>
<dbReference type="PANTHER" id="PTHR10024:SF234">
    <property type="entry name" value="SYNAPTOTAGMIN-15-RELATED"/>
    <property type="match status" value="1"/>
</dbReference>
<dbReference type="Gene3D" id="2.60.40.150">
    <property type="entry name" value="C2 domain"/>
    <property type="match status" value="2"/>
</dbReference>
<dbReference type="Pfam" id="PF00168">
    <property type="entry name" value="C2"/>
    <property type="match status" value="2"/>
</dbReference>
<reference evidence="3" key="1">
    <citation type="submission" date="2022-11" db="UniProtKB">
        <authorList>
            <consortium name="WormBaseParasite"/>
        </authorList>
    </citation>
    <scope>IDENTIFICATION</scope>
</reference>
<proteinExistence type="predicted"/>
<evidence type="ECO:0000313" key="2">
    <source>
        <dbReference type="Proteomes" id="UP000887565"/>
    </source>
</evidence>
<protein>
    <submittedName>
        <fullName evidence="3">C2 domain-containing protein</fullName>
    </submittedName>
</protein>
<dbReference type="PROSITE" id="PS50004">
    <property type="entry name" value="C2"/>
    <property type="match status" value="1"/>
</dbReference>
<dbReference type="GO" id="GO:0000149">
    <property type="term" value="F:SNARE binding"/>
    <property type="evidence" value="ECO:0007669"/>
    <property type="project" value="TreeGrafter"/>
</dbReference>
<dbReference type="SUPFAM" id="SSF49562">
    <property type="entry name" value="C2 domain (Calcium/lipid-binding domain, CaLB)"/>
    <property type="match status" value="2"/>
</dbReference>
<dbReference type="PANTHER" id="PTHR10024">
    <property type="entry name" value="SYNAPTOTAGMIN"/>
    <property type="match status" value="1"/>
</dbReference>
<dbReference type="GO" id="GO:0005509">
    <property type="term" value="F:calcium ion binding"/>
    <property type="evidence" value="ECO:0007669"/>
    <property type="project" value="TreeGrafter"/>
</dbReference>
<dbReference type="GO" id="GO:0005886">
    <property type="term" value="C:plasma membrane"/>
    <property type="evidence" value="ECO:0007669"/>
    <property type="project" value="TreeGrafter"/>
</dbReference>
<evidence type="ECO:0000313" key="3">
    <source>
        <dbReference type="WBParaSite" id="nRc.2.0.1.t01050-RA"/>
    </source>
</evidence>
<dbReference type="GO" id="GO:0030276">
    <property type="term" value="F:clathrin binding"/>
    <property type="evidence" value="ECO:0007669"/>
    <property type="project" value="TreeGrafter"/>
</dbReference>
<sequence>MLSYSPDTLRTIGTLNPELYRFPEDGDLSEYPENHIGRLWFTLEYDKDSERLTVTIGKIRNLPSREVGTLAPRDSFVRAFLLPDERRYFQTKIRRKTCNPKFDDVFHFSLSPDTFDERALKLVVYDLDSLRRTTPIGTTTFFLKEYTTSKQRRLTIWRDIRKDGNQDTYCIGEIHCSLCYNDAIQRLTVTIDEVKNIKSFNDCCSCGAYAKIIFSVGAKHMKCKKSKTMKINSDSMQFKESFTFALSTDQLDQAGVSVQLMTIKNGRPIGRVVFGGNMLARGKPLQHWLAMLKSRKEVVQDWHYLTE</sequence>
<dbReference type="SMART" id="SM00239">
    <property type="entry name" value="C2"/>
    <property type="match status" value="2"/>
</dbReference>
<dbReference type="AlphaFoldDB" id="A0A915HHF9"/>
<feature type="domain" description="C2" evidence="1">
    <location>
        <begin position="35"/>
        <end position="158"/>
    </location>
</feature>
<accession>A0A915HHF9</accession>
<name>A0A915HHF9_ROMCU</name>
<dbReference type="InterPro" id="IPR035892">
    <property type="entry name" value="C2_domain_sf"/>
</dbReference>
<dbReference type="InterPro" id="IPR000008">
    <property type="entry name" value="C2_dom"/>
</dbReference>
<dbReference type="GO" id="GO:0001786">
    <property type="term" value="F:phosphatidylserine binding"/>
    <property type="evidence" value="ECO:0007669"/>
    <property type="project" value="TreeGrafter"/>
</dbReference>
<organism evidence="2 3">
    <name type="scientific">Romanomermis culicivorax</name>
    <name type="common">Nematode worm</name>
    <dbReference type="NCBI Taxonomy" id="13658"/>
    <lineage>
        <taxon>Eukaryota</taxon>
        <taxon>Metazoa</taxon>
        <taxon>Ecdysozoa</taxon>
        <taxon>Nematoda</taxon>
        <taxon>Enoplea</taxon>
        <taxon>Dorylaimia</taxon>
        <taxon>Mermithida</taxon>
        <taxon>Mermithoidea</taxon>
        <taxon>Mermithidae</taxon>
        <taxon>Romanomermis</taxon>
    </lineage>
</organism>
<dbReference type="OMA" id="DWIHLTN"/>